<keyword evidence="3" id="KW-0349">Heme</keyword>
<dbReference type="SUPFAM" id="SSF46458">
    <property type="entry name" value="Globin-like"/>
    <property type="match status" value="1"/>
</dbReference>
<dbReference type="Proteomes" id="UP001596201">
    <property type="component" value="Unassembled WGS sequence"/>
</dbReference>
<dbReference type="EMBL" id="JBHSKX010000001">
    <property type="protein sequence ID" value="MFC5366978.1"/>
    <property type="molecule type" value="Genomic_DNA"/>
</dbReference>
<name>A0ABD5RB52_9EURY</name>
<gene>
    <name evidence="6" type="ORF">ACFPJ5_08495</name>
</gene>
<dbReference type="PIRSF" id="PIRSF002030">
    <property type="entry name" value="Globin_Protozoa/Cyanobacteria"/>
    <property type="match status" value="1"/>
</dbReference>
<dbReference type="InterPro" id="IPR001486">
    <property type="entry name" value="Hemoglobin_trunc"/>
</dbReference>
<keyword evidence="7" id="KW-1185">Reference proteome</keyword>
<protein>
    <submittedName>
        <fullName evidence="6">Group 1 truncated hemoglobin</fullName>
    </submittedName>
</protein>
<evidence type="ECO:0000256" key="5">
    <source>
        <dbReference type="ARBA" id="ARBA00023004"/>
    </source>
</evidence>
<evidence type="ECO:0000256" key="2">
    <source>
        <dbReference type="ARBA" id="ARBA00022448"/>
    </source>
</evidence>
<evidence type="ECO:0000313" key="6">
    <source>
        <dbReference type="EMBL" id="MFC5366978.1"/>
    </source>
</evidence>
<dbReference type="InterPro" id="IPR009050">
    <property type="entry name" value="Globin-like_sf"/>
</dbReference>
<reference evidence="6 7" key="1">
    <citation type="journal article" date="2019" name="Int. J. Syst. Evol. Microbiol.">
        <title>The Global Catalogue of Microorganisms (GCM) 10K type strain sequencing project: providing services to taxonomists for standard genome sequencing and annotation.</title>
        <authorList>
            <consortium name="The Broad Institute Genomics Platform"/>
            <consortium name="The Broad Institute Genome Sequencing Center for Infectious Disease"/>
            <person name="Wu L."/>
            <person name="Ma J."/>
        </authorList>
    </citation>
    <scope>NUCLEOTIDE SEQUENCE [LARGE SCALE GENOMIC DNA]</scope>
    <source>
        <strain evidence="6 7">CGMCC 1.12237</strain>
    </source>
</reference>
<organism evidence="6 7">
    <name type="scientific">Salinirubrum litoreum</name>
    <dbReference type="NCBI Taxonomy" id="1126234"/>
    <lineage>
        <taxon>Archaea</taxon>
        <taxon>Methanobacteriati</taxon>
        <taxon>Methanobacteriota</taxon>
        <taxon>Stenosarchaea group</taxon>
        <taxon>Halobacteria</taxon>
        <taxon>Halobacteriales</taxon>
        <taxon>Haloferacaceae</taxon>
        <taxon>Salinirubrum</taxon>
    </lineage>
</organism>
<dbReference type="Gene3D" id="1.10.490.10">
    <property type="entry name" value="Globins"/>
    <property type="match status" value="1"/>
</dbReference>
<proteinExistence type="inferred from homology"/>
<dbReference type="InterPro" id="IPR012292">
    <property type="entry name" value="Globin/Proto"/>
</dbReference>
<evidence type="ECO:0000256" key="1">
    <source>
        <dbReference type="ARBA" id="ARBA00009660"/>
    </source>
</evidence>
<accession>A0ABD5RB52</accession>
<evidence type="ECO:0000256" key="4">
    <source>
        <dbReference type="ARBA" id="ARBA00022723"/>
    </source>
</evidence>
<keyword evidence="2" id="KW-0813">Transport</keyword>
<evidence type="ECO:0000256" key="3">
    <source>
        <dbReference type="ARBA" id="ARBA00022617"/>
    </source>
</evidence>
<keyword evidence="4" id="KW-0479">Metal-binding</keyword>
<dbReference type="CDD" id="cd00454">
    <property type="entry name" value="TrHb1_N"/>
    <property type="match status" value="1"/>
</dbReference>
<comment type="caution">
    <text evidence="6">The sequence shown here is derived from an EMBL/GenBank/DDBJ whole genome shotgun (WGS) entry which is preliminary data.</text>
</comment>
<sequence length="120" mass="12885">MTRATLYERLGGSDAIEAVVDEFYDRVLADAQLAPYFEDVDMARQRAHQTAFIAAVTGGPAEYDGDDMREAHAHLDLSESDFAAVAGHLDDALAECGVDDGDRETVVAEVASLEPAILGR</sequence>
<dbReference type="InterPro" id="IPR016339">
    <property type="entry name" value="Hemoglobin_trunc_I"/>
</dbReference>
<dbReference type="AlphaFoldDB" id="A0ABD5RB52"/>
<evidence type="ECO:0000313" key="7">
    <source>
        <dbReference type="Proteomes" id="UP001596201"/>
    </source>
</evidence>
<dbReference type="Pfam" id="PF01152">
    <property type="entry name" value="Bac_globin"/>
    <property type="match status" value="1"/>
</dbReference>
<dbReference type="RefSeq" id="WP_227227691.1">
    <property type="nucleotide sequence ID" value="NZ_JAJCVJ010000001.1"/>
</dbReference>
<dbReference type="GO" id="GO:0046872">
    <property type="term" value="F:metal ion binding"/>
    <property type="evidence" value="ECO:0007669"/>
    <property type="project" value="UniProtKB-KW"/>
</dbReference>
<keyword evidence="5" id="KW-0408">Iron</keyword>
<comment type="similarity">
    <text evidence="1">Belongs to the truncated hemoglobin family. Group I subfamily.</text>
</comment>